<evidence type="ECO:0000256" key="7">
    <source>
        <dbReference type="RuleBase" id="RU003330"/>
    </source>
</evidence>
<evidence type="ECO:0000313" key="9">
    <source>
        <dbReference type="Proteomes" id="UP001255856"/>
    </source>
</evidence>
<proteinExistence type="inferred from homology"/>
<dbReference type="AlphaFoldDB" id="A0AAD9IH57"/>
<protein>
    <recommendedName>
        <fullName evidence="3">adenylate kinase</fullName>
        <ecNumber evidence="3">2.7.4.3</ecNumber>
    </recommendedName>
</protein>
<dbReference type="Proteomes" id="UP001255856">
    <property type="component" value="Unassembled WGS sequence"/>
</dbReference>
<evidence type="ECO:0000256" key="2">
    <source>
        <dbReference type="ARBA" id="ARBA00007220"/>
    </source>
</evidence>
<comment type="similarity">
    <text evidence="2 7">Belongs to the adenylate kinase family.</text>
</comment>
<evidence type="ECO:0000256" key="4">
    <source>
        <dbReference type="ARBA" id="ARBA00022679"/>
    </source>
</evidence>
<dbReference type="GO" id="GO:0004017">
    <property type="term" value="F:AMP kinase activity"/>
    <property type="evidence" value="ECO:0007669"/>
    <property type="project" value="UniProtKB-EC"/>
</dbReference>
<evidence type="ECO:0000256" key="5">
    <source>
        <dbReference type="ARBA" id="ARBA00022741"/>
    </source>
</evidence>
<comment type="catalytic activity">
    <reaction evidence="1">
        <text>AMP + ATP = 2 ADP</text>
        <dbReference type="Rhea" id="RHEA:12973"/>
        <dbReference type="ChEBI" id="CHEBI:30616"/>
        <dbReference type="ChEBI" id="CHEBI:456215"/>
        <dbReference type="ChEBI" id="CHEBI:456216"/>
        <dbReference type="EC" id="2.7.4.3"/>
    </reaction>
</comment>
<dbReference type="Gene3D" id="3.40.50.300">
    <property type="entry name" value="P-loop containing nucleotide triphosphate hydrolases"/>
    <property type="match status" value="1"/>
</dbReference>
<evidence type="ECO:0000256" key="3">
    <source>
        <dbReference type="ARBA" id="ARBA00012955"/>
    </source>
</evidence>
<dbReference type="HAMAP" id="MF_00235">
    <property type="entry name" value="Adenylate_kinase_Adk"/>
    <property type="match status" value="1"/>
</dbReference>
<keyword evidence="4 7" id="KW-0808">Transferase</keyword>
<reference evidence="8" key="1">
    <citation type="submission" date="2021-01" db="EMBL/GenBank/DDBJ databases">
        <authorList>
            <person name="Eckstrom K.M.E."/>
        </authorList>
    </citation>
    <scope>NUCLEOTIDE SEQUENCE</scope>
    <source>
        <strain evidence="8">UVCC 0001</strain>
    </source>
</reference>
<evidence type="ECO:0000256" key="1">
    <source>
        <dbReference type="ARBA" id="ARBA00000582"/>
    </source>
</evidence>
<dbReference type="Pfam" id="PF00406">
    <property type="entry name" value="ADK"/>
    <property type="match status" value="1"/>
</dbReference>
<keyword evidence="6 7" id="KW-0418">Kinase</keyword>
<dbReference type="InterPro" id="IPR033690">
    <property type="entry name" value="Adenylat_kinase_CS"/>
</dbReference>
<dbReference type="EMBL" id="JASFZW010000011">
    <property type="protein sequence ID" value="KAK2076162.1"/>
    <property type="molecule type" value="Genomic_DNA"/>
</dbReference>
<keyword evidence="5" id="KW-0547">Nucleotide-binding</keyword>
<dbReference type="InterPro" id="IPR000850">
    <property type="entry name" value="Adenylat/UMP-CMP_kin"/>
</dbReference>
<dbReference type="PRINTS" id="PR00094">
    <property type="entry name" value="ADENYLTKNASE"/>
</dbReference>
<keyword evidence="9" id="KW-1185">Reference proteome</keyword>
<gene>
    <name evidence="8" type="ORF">QBZ16_001094</name>
</gene>
<evidence type="ECO:0000256" key="6">
    <source>
        <dbReference type="ARBA" id="ARBA00022777"/>
    </source>
</evidence>
<dbReference type="EC" id="2.7.4.3" evidence="3"/>
<sequence length="279" mass="30624">MVASLKLVHRAVAALTGRAAGLQQARWASSLAQDLPNVWVFLGPPGVGKGTYSTRMAKSFGMDHIAAGDLVRAEMKRGSELGKQMKEIVNEGRLLPDNIILRVMRERMAHSQANGFSSFLLDGFPRTADQAAALNEFANVNLALNLDLREEVLIEKCMGRRICRHCGSNYNIANIYLPASESRPEIVMPPLDPPEACAPHLEQRSDDNEETIRKRLEVREGGCFVVYHAEATPVEEYYAKQGVLVDFEITGGIPETLPRLLETLKPFAEAPQGEAAATA</sequence>
<dbReference type="InterPro" id="IPR006259">
    <property type="entry name" value="Adenyl_kin_sub"/>
</dbReference>
<dbReference type="PROSITE" id="PS00113">
    <property type="entry name" value="ADENYLATE_KINASE"/>
    <property type="match status" value="1"/>
</dbReference>
<dbReference type="CDD" id="cd01428">
    <property type="entry name" value="ADK"/>
    <property type="match status" value="1"/>
</dbReference>
<dbReference type="SUPFAM" id="SSF52540">
    <property type="entry name" value="P-loop containing nucleoside triphosphate hydrolases"/>
    <property type="match status" value="1"/>
</dbReference>
<accession>A0AAD9IH57</accession>
<name>A0AAD9IH57_PROWI</name>
<dbReference type="InterPro" id="IPR027417">
    <property type="entry name" value="P-loop_NTPase"/>
</dbReference>
<dbReference type="GO" id="GO:0005524">
    <property type="term" value="F:ATP binding"/>
    <property type="evidence" value="ECO:0007669"/>
    <property type="project" value="InterPro"/>
</dbReference>
<dbReference type="PANTHER" id="PTHR23359">
    <property type="entry name" value="NUCLEOTIDE KINASE"/>
    <property type="match status" value="1"/>
</dbReference>
<organism evidence="8 9">
    <name type="scientific">Prototheca wickerhamii</name>
    <dbReference type="NCBI Taxonomy" id="3111"/>
    <lineage>
        <taxon>Eukaryota</taxon>
        <taxon>Viridiplantae</taxon>
        <taxon>Chlorophyta</taxon>
        <taxon>core chlorophytes</taxon>
        <taxon>Trebouxiophyceae</taxon>
        <taxon>Chlorellales</taxon>
        <taxon>Chlorellaceae</taxon>
        <taxon>Prototheca</taxon>
    </lineage>
</organism>
<evidence type="ECO:0000313" key="8">
    <source>
        <dbReference type="EMBL" id="KAK2076162.1"/>
    </source>
</evidence>
<comment type="caution">
    <text evidence="8">The sequence shown here is derived from an EMBL/GenBank/DDBJ whole genome shotgun (WGS) entry which is preliminary data.</text>
</comment>
<dbReference type="NCBIfam" id="TIGR01351">
    <property type="entry name" value="adk"/>
    <property type="match status" value="1"/>
</dbReference>